<dbReference type="EMBL" id="JAAOYO010000004">
    <property type="protein sequence ID" value="NII42225.1"/>
    <property type="molecule type" value="Genomic_DNA"/>
</dbReference>
<feature type="transmembrane region" description="Helical" evidence="1">
    <location>
        <begin position="186"/>
        <end position="213"/>
    </location>
</feature>
<proteinExistence type="predicted"/>
<evidence type="ECO:0000313" key="2">
    <source>
        <dbReference type="EMBL" id="NII42225.1"/>
    </source>
</evidence>
<feature type="transmembrane region" description="Helical" evidence="1">
    <location>
        <begin position="136"/>
        <end position="154"/>
    </location>
</feature>
<feature type="transmembrane region" description="Helical" evidence="1">
    <location>
        <begin position="106"/>
        <end position="129"/>
    </location>
</feature>
<keyword evidence="1" id="KW-0472">Membrane</keyword>
<gene>
    <name evidence="2" type="ORF">E9228_002883</name>
</gene>
<feature type="transmembrane region" description="Helical" evidence="1">
    <location>
        <begin position="349"/>
        <end position="374"/>
    </location>
</feature>
<dbReference type="RefSeq" id="WP_166781206.1">
    <property type="nucleotide sequence ID" value="NZ_JAAOYO010000004.1"/>
</dbReference>
<feature type="transmembrane region" description="Helical" evidence="1">
    <location>
        <begin position="283"/>
        <end position="303"/>
    </location>
</feature>
<comment type="caution">
    <text evidence="2">The sequence shown here is derived from an EMBL/GenBank/DDBJ whole genome shotgun (WGS) entry which is preliminary data.</text>
</comment>
<feature type="transmembrane region" description="Helical" evidence="1">
    <location>
        <begin position="310"/>
        <end position="329"/>
    </location>
</feature>
<feature type="transmembrane region" description="Helical" evidence="1">
    <location>
        <begin position="160"/>
        <end position="179"/>
    </location>
</feature>
<sequence>MLETRPPARDPADTAPGAAVVPDRRQRLLAVAVPVLVWIVVSAAGWFRLTPQVRNTVWAEDGKVFLEEQFDLGVVGALFHDYAGYLHVVPRIVVAIASHVAPIDRFAVTVSILCVLLTGAVGAAVYVLTAGVVRSVVARVLLAFVPALVPLGPMEIQANVANLHWFLMFLVPFALLTPVRGWTKGILLGVATLLAGLTEIQVVAFFPLFLLGLRNRHRWPVIAGTFLGGAAQVVTTLLHPRAPSSVPHDSIADMVLGYVVQPVAGSVTWSMPTVGRLIAEHGLAVVLVPFAVALVVVLVGFWFGVARQRWLLASMLWGSAAVWFGAVWFNPNEMLAFAHFDDGKWVGMWTFRYTAAASMYIVAAFVVVVDVALLRARTTTSRRARTVAVVAGAVLALAVVTTFVANYQMDKANRQGGPFWDQQVDSSESTCSREPTGNATVQIAPGPQWATTVPCLLIDRNASR</sequence>
<feature type="transmembrane region" description="Helical" evidence="1">
    <location>
        <begin position="386"/>
        <end position="405"/>
    </location>
</feature>
<protein>
    <submittedName>
        <fullName evidence="2">Uncharacterized protein</fullName>
    </submittedName>
</protein>
<keyword evidence="1" id="KW-0812">Transmembrane</keyword>
<evidence type="ECO:0000256" key="1">
    <source>
        <dbReference type="SAM" id="Phobius"/>
    </source>
</evidence>
<name>A0ABX0T9S1_9MICO</name>
<keyword evidence="1" id="KW-1133">Transmembrane helix</keyword>
<accession>A0ABX0T9S1</accession>
<reference evidence="2 3" key="1">
    <citation type="submission" date="2020-03" db="EMBL/GenBank/DDBJ databases">
        <title>Above-ground endophytic microbial communities from plants in different locations in the United States.</title>
        <authorList>
            <person name="Frank C."/>
        </authorList>
    </citation>
    <scope>NUCLEOTIDE SEQUENCE [LARGE SCALE GENOMIC DNA]</scope>
    <source>
        <strain evidence="2 3">WW7</strain>
    </source>
</reference>
<evidence type="ECO:0000313" key="3">
    <source>
        <dbReference type="Proteomes" id="UP001318300"/>
    </source>
</evidence>
<organism evidence="2 3">
    <name type="scientific">Curtobacterium salicis</name>
    <dbReference type="NCBI Taxonomy" id="1779862"/>
    <lineage>
        <taxon>Bacteria</taxon>
        <taxon>Bacillati</taxon>
        <taxon>Actinomycetota</taxon>
        <taxon>Actinomycetes</taxon>
        <taxon>Micrococcales</taxon>
        <taxon>Microbacteriaceae</taxon>
        <taxon>Curtobacterium</taxon>
    </lineage>
</organism>
<keyword evidence="3" id="KW-1185">Reference proteome</keyword>
<dbReference type="Proteomes" id="UP001318300">
    <property type="component" value="Unassembled WGS sequence"/>
</dbReference>
<feature type="transmembrane region" description="Helical" evidence="1">
    <location>
        <begin position="28"/>
        <end position="47"/>
    </location>
</feature>